<proteinExistence type="predicted"/>
<accession>A0ABD5RP78</accession>
<name>A0ABD5RP78_9EURY</name>
<reference evidence="1 2" key="1">
    <citation type="journal article" date="2019" name="Int. J. Syst. Evol. Microbiol.">
        <title>The Global Catalogue of Microorganisms (GCM) 10K type strain sequencing project: providing services to taxonomists for standard genome sequencing and annotation.</title>
        <authorList>
            <consortium name="The Broad Institute Genomics Platform"/>
            <consortium name="The Broad Institute Genome Sequencing Center for Infectious Disease"/>
            <person name="Wu L."/>
            <person name="Ma J."/>
        </authorList>
    </citation>
    <scope>NUCLEOTIDE SEQUENCE [LARGE SCALE GENOMIC DNA]</scope>
    <source>
        <strain evidence="1 2">CGMCC 1.12543</strain>
    </source>
</reference>
<evidence type="ECO:0000313" key="2">
    <source>
        <dbReference type="Proteomes" id="UP001596099"/>
    </source>
</evidence>
<keyword evidence="2" id="KW-1185">Reference proteome</keyword>
<dbReference type="EMBL" id="JBHSQH010000001">
    <property type="protein sequence ID" value="MFC5972167.1"/>
    <property type="molecule type" value="Genomic_DNA"/>
</dbReference>
<gene>
    <name evidence="1" type="ORF">ACFPYI_12575</name>
</gene>
<dbReference type="Proteomes" id="UP001596099">
    <property type="component" value="Unassembled WGS sequence"/>
</dbReference>
<protein>
    <submittedName>
        <fullName evidence="1">Uncharacterized protein</fullName>
    </submittedName>
</protein>
<sequence>MDEGWWRLVCTQCEFRGRAAERDLAERLAAVHTDAAGHEVELVAPDG</sequence>
<evidence type="ECO:0000313" key="1">
    <source>
        <dbReference type="EMBL" id="MFC5972167.1"/>
    </source>
</evidence>
<comment type="caution">
    <text evidence="1">The sequence shown here is derived from an EMBL/GenBank/DDBJ whole genome shotgun (WGS) entry which is preliminary data.</text>
</comment>
<dbReference type="RefSeq" id="WP_247415243.1">
    <property type="nucleotide sequence ID" value="NZ_JALLGW010000001.1"/>
</dbReference>
<dbReference type="AlphaFoldDB" id="A0ABD5RP78"/>
<organism evidence="1 2">
    <name type="scientific">Halomarina salina</name>
    <dbReference type="NCBI Taxonomy" id="1872699"/>
    <lineage>
        <taxon>Archaea</taxon>
        <taxon>Methanobacteriati</taxon>
        <taxon>Methanobacteriota</taxon>
        <taxon>Stenosarchaea group</taxon>
        <taxon>Halobacteria</taxon>
        <taxon>Halobacteriales</taxon>
        <taxon>Natronomonadaceae</taxon>
        <taxon>Halomarina</taxon>
    </lineage>
</organism>